<dbReference type="FunFam" id="3.30.559.10:FF:000012">
    <property type="entry name" value="Non-ribosomal peptide synthetase"/>
    <property type="match status" value="1"/>
</dbReference>
<dbReference type="InterPro" id="IPR000873">
    <property type="entry name" value="AMP-dep_synth/lig_dom"/>
</dbReference>
<comment type="caution">
    <text evidence="6">The sequence shown here is derived from an EMBL/GenBank/DDBJ whole genome shotgun (WGS) entry which is preliminary data.</text>
</comment>
<dbReference type="GO" id="GO:0003824">
    <property type="term" value="F:catalytic activity"/>
    <property type="evidence" value="ECO:0007669"/>
    <property type="project" value="InterPro"/>
</dbReference>
<dbReference type="Pfam" id="PF00550">
    <property type="entry name" value="PP-binding"/>
    <property type="match status" value="2"/>
</dbReference>
<dbReference type="FunFam" id="2.30.38.10:FF:000001">
    <property type="entry name" value="Non-ribosomal peptide synthetase PvdI"/>
    <property type="match status" value="1"/>
</dbReference>
<comment type="similarity">
    <text evidence="2">Belongs to the ATP-dependent AMP-binding enzyme family.</text>
</comment>
<dbReference type="CDD" id="cd17649">
    <property type="entry name" value="A_NRPS_PvdJ-like"/>
    <property type="match status" value="1"/>
</dbReference>
<dbReference type="NCBIfam" id="TIGR01720">
    <property type="entry name" value="NRPS-para261"/>
    <property type="match status" value="1"/>
</dbReference>
<feature type="domain" description="Carrier" evidence="5">
    <location>
        <begin position="1018"/>
        <end position="1092"/>
    </location>
</feature>
<dbReference type="CDD" id="cd19543">
    <property type="entry name" value="DCL_NRPS"/>
    <property type="match status" value="1"/>
</dbReference>
<dbReference type="SMART" id="SM00824">
    <property type="entry name" value="PKS_TE"/>
    <property type="match status" value="1"/>
</dbReference>
<dbReference type="InterPro" id="IPR001242">
    <property type="entry name" value="Condensation_dom"/>
</dbReference>
<protein>
    <submittedName>
        <fullName evidence="6">Non-ribosomal peptide synthase protein (TIGR01720 family)/amino acid adenylation domain-containing protein</fullName>
    </submittedName>
</protein>
<dbReference type="InterPro" id="IPR010060">
    <property type="entry name" value="NRPS_synth"/>
</dbReference>
<dbReference type="PROSITE" id="PS00455">
    <property type="entry name" value="AMP_BINDING"/>
    <property type="match status" value="2"/>
</dbReference>
<evidence type="ECO:0000313" key="7">
    <source>
        <dbReference type="Proteomes" id="UP000269115"/>
    </source>
</evidence>
<dbReference type="Gene3D" id="3.40.50.1820">
    <property type="entry name" value="alpha/beta hydrolase"/>
    <property type="match status" value="1"/>
</dbReference>
<dbReference type="SUPFAM" id="SSF53474">
    <property type="entry name" value="alpha/beta-Hydrolases"/>
    <property type="match status" value="1"/>
</dbReference>
<dbReference type="NCBIfam" id="TIGR01733">
    <property type="entry name" value="AA-adenyl-dom"/>
    <property type="match status" value="2"/>
</dbReference>
<dbReference type="InterPro" id="IPR036736">
    <property type="entry name" value="ACP-like_sf"/>
</dbReference>
<dbReference type="FunFam" id="3.40.50.980:FF:000001">
    <property type="entry name" value="Non-ribosomal peptide synthetase"/>
    <property type="match status" value="2"/>
</dbReference>
<dbReference type="GO" id="GO:0043041">
    <property type="term" value="P:amino acid activation for nonribosomal peptide biosynthetic process"/>
    <property type="evidence" value="ECO:0007669"/>
    <property type="project" value="UniProtKB-ARBA"/>
</dbReference>
<dbReference type="EMBL" id="RJUR01000001">
    <property type="protein sequence ID" value="ROQ56313.1"/>
    <property type="molecule type" value="Genomic_DNA"/>
</dbReference>
<evidence type="ECO:0000313" key="6">
    <source>
        <dbReference type="EMBL" id="ROQ56313.1"/>
    </source>
</evidence>
<reference evidence="6 7" key="1">
    <citation type="submission" date="2018-11" db="EMBL/GenBank/DDBJ databases">
        <title>Genomic analyses of the natural microbiome of Caenorhabditis elegans.</title>
        <authorList>
            <person name="Samuel B."/>
        </authorList>
    </citation>
    <scope>NUCLEOTIDE SEQUENCE [LARGE SCALE GENOMIC DNA]</scope>
    <source>
        <strain evidence="6 7">BIGb0473</strain>
    </source>
</reference>
<dbReference type="SUPFAM" id="SSF47336">
    <property type="entry name" value="ACP-like"/>
    <property type="match status" value="2"/>
</dbReference>
<dbReference type="Gene3D" id="3.30.300.30">
    <property type="match status" value="2"/>
</dbReference>
<dbReference type="PANTHER" id="PTHR45398:SF1">
    <property type="entry name" value="ENZYME, PUTATIVE (JCVI)-RELATED"/>
    <property type="match status" value="1"/>
</dbReference>
<dbReference type="FunFam" id="1.10.1200.10:FF:000005">
    <property type="entry name" value="Nonribosomal peptide synthetase 1"/>
    <property type="match status" value="2"/>
</dbReference>
<dbReference type="Gene3D" id="1.10.1200.10">
    <property type="entry name" value="ACP-like"/>
    <property type="match status" value="2"/>
</dbReference>
<dbReference type="InterPro" id="IPR045851">
    <property type="entry name" value="AMP-bd_C_sf"/>
</dbReference>
<evidence type="ECO:0000259" key="5">
    <source>
        <dbReference type="PROSITE" id="PS50075"/>
    </source>
</evidence>
<dbReference type="PANTHER" id="PTHR45398">
    <property type="match status" value="1"/>
</dbReference>
<dbReference type="InterPro" id="IPR023213">
    <property type="entry name" value="CAT-like_dom_sf"/>
</dbReference>
<organism evidence="6 7">
    <name type="scientific">Pseudomonas putida</name>
    <name type="common">Arthrobacter siderocapsulatus</name>
    <dbReference type="NCBI Taxonomy" id="303"/>
    <lineage>
        <taxon>Bacteria</taxon>
        <taxon>Pseudomonadati</taxon>
        <taxon>Pseudomonadota</taxon>
        <taxon>Gammaproteobacteria</taxon>
        <taxon>Pseudomonadales</taxon>
        <taxon>Pseudomonadaceae</taxon>
        <taxon>Pseudomonas</taxon>
    </lineage>
</organism>
<dbReference type="FunFam" id="3.30.300.30:FF:000010">
    <property type="entry name" value="Enterobactin synthetase component F"/>
    <property type="match status" value="2"/>
</dbReference>
<dbReference type="FunFam" id="3.40.50.12780:FF:000012">
    <property type="entry name" value="Non-ribosomal peptide synthetase"/>
    <property type="match status" value="1"/>
</dbReference>
<dbReference type="CDD" id="cd05930">
    <property type="entry name" value="A_NRPS"/>
    <property type="match status" value="1"/>
</dbReference>
<dbReference type="GO" id="GO:0044550">
    <property type="term" value="P:secondary metabolite biosynthetic process"/>
    <property type="evidence" value="ECO:0007669"/>
    <property type="project" value="UniProtKB-ARBA"/>
</dbReference>
<dbReference type="CDD" id="cd19531">
    <property type="entry name" value="LCL_NRPS-like"/>
    <property type="match status" value="1"/>
</dbReference>
<gene>
    <name evidence="6" type="ORF">EDF85_0185</name>
</gene>
<accession>A0A9X8HKK5</accession>
<dbReference type="SUPFAM" id="SSF56801">
    <property type="entry name" value="Acetyl-CoA synthetase-like"/>
    <property type="match status" value="2"/>
</dbReference>
<dbReference type="InterPro" id="IPR020802">
    <property type="entry name" value="TesA-like"/>
</dbReference>
<dbReference type="Gene3D" id="3.30.559.30">
    <property type="entry name" value="Nonribosomal peptide synthetase, condensation domain"/>
    <property type="match status" value="3"/>
</dbReference>
<keyword evidence="3" id="KW-0596">Phosphopantetheine</keyword>
<dbReference type="Gene3D" id="2.30.38.10">
    <property type="entry name" value="Luciferase, Domain 3"/>
    <property type="match status" value="2"/>
</dbReference>
<proteinExistence type="inferred from homology"/>
<dbReference type="Pfam" id="PF00668">
    <property type="entry name" value="Condensation"/>
    <property type="match status" value="3"/>
</dbReference>
<evidence type="ECO:0000256" key="3">
    <source>
        <dbReference type="ARBA" id="ARBA00022450"/>
    </source>
</evidence>
<dbReference type="NCBIfam" id="NF003417">
    <property type="entry name" value="PRK04813.1"/>
    <property type="match status" value="2"/>
</dbReference>
<dbReference type="InterPro" id="IPR025110">
    <property type="entry name" value="AMP-bd_C"/>
</dbReference>
<comment type="cofactor">
    <cofactor evidence="1">
        <name>pantetheine 4'-phosphate</name>
        <dbReference type="ChEBI" id="CHEBI:47942"/>
    </cofactor>
</comment>
<sequence>MNTDTAKSVAKRFVMLAPDKRKVYWERMQAEGISAANLPIPAVKALFDELRLSYAQQRQWFLWQLEPQGAAYNVPTALRLKGALDVEALRRSFEALVARHETLRTTFSHADGQALQVIHAAAPFALHVDAVQVPAGADRQALIRQWVETETRRPFDLESGPLLRVKLLKLGDDDHVLVLTLHHIVSDGWSMPVMVEELIRFYEGYRLGQPVQLPALPIQYADYAIWQRHWMEAGEQTRQLGYWTEQLGGDPAVLELPLDRPRPAIQSQAGASLAIELEPGLAGALKGLAREQGVTLFMLLLASFQALLHRYSGQPEIRVGVPIANRNRVETERLIGFFVNTQVLKAEFDLDTTFQALLHQVQRTALAAQAHQDLPFEQLVEALHPQRSLSHSPLFQVMYNHQTQGRNARHSLPGLTVEGLEWEQHSAQFDLTLETVETEQGIGASLNYATALFDASTIQRLASHWRQLLQDVVAQPQKRIAELALLDAQEQQQVQAWNRTEAGFDRERCVHELIAAQAQRTPDAPAVLFAGQTLSYRQLDQRANQLAHRLRERGVGPDVLVGLALERSLEMVVGLLGILKAGGAYVPLDPDYPQERLAYMIQDSGIGLLLTQPTVQLPASSAVERLMLEPGAAWLAGCELGAPQLHMQPDHLAYVIYTSGSTGKPKGVAVRHGGLANHMHWMQQAFAVQPEDRVLQKTAFSFDASVWEFWLALIGGAQLVVAEPGLVLDPQRFWQQVSEQRISILQLAPSLLHALLPDRGAGQMDSVRLLAMGGEALSAALSEQVRAGWGGQLVNLYGPTEATIDSTFHVLSAQLQAGTVPIGRAVANVRLHVLSDALGVTPFARGELYIGGDSLARGYLNQPALTAERFVPDPFDTSAQGGARLYRSGDMTRYRADGVIEYLGRADHQVKIRGLRIELGEIEASLHQHPAVREAVVLAVDGPHGRQLAAYLVASDGLAANPEQLASLREHLKVRLPEYMVPTHLLWLDALPLMPNGKLDRKALPEPDTSQLQQAYVAPQSELEQRIAAIWAGVLKLEKVGLTDNFFELGGDSIISIQVVSRARQAGIHFTPKALFQHQTVQGLASVARLGEQAQHIDQGPMQGQALLLPVHQYFFDEAIPEQHHWNQALLLRPGQALKAPVLDQALQALLTHHDALRLRYTRQADGAWAAEYGAPTAAGEALWTRTLDDADALQALCDTAQRSLDLERGELLRAVLATLPDGSQRLLLAIHHLVVDGVSWRILLEDLQSAYTQLAAGQVVNLPPKTSSTQAWAQRLQAHAADLQGELAYWSSELAGASAELPCDNPQGSLQNVHMARAQTRLDQATTRQLLQQAPAAYRTQVNDLLLTALARVVARWTGRDEVLIQLEGHGREELFDEIDLTRTVGWFTSMFPVRLSPVDSLDGSIKRIKEQLRAVPDKGIGFGALRYLGDAQAREALAALPVPRITFNYLGQFDASFADEQGEGGFFTPARESAGDSQSSEAPLGNWLSINGQVYGGELTLSWSFSHRMFAESSIQTLAQAYTAELQALIAHCIAHDTAGVTPSDFPLARLTQAQLDSLPVALGDVEDIYPLSPMQQGMLFHTLQAPETALYINQIAVSVDGLDSARFIAAWGSVLARHETLRTGFCAASQLAEPLQVVYRHAELPVRLLDWRDRQVAPSDLEALAAADAGEGFDLATAPLLRLTLVRLDAQRSHLLWTCHHILMDGWSSSRLFAEVFMAYHGRASDTGVGRYRDYIEWLGRQSQGQLEQFWRAHLAELEGPTLLADNVAPQPDLGLGGHAALYLRWDQARTEHLRTQAQHLRVTPNTLVQAAWLLLLQRYTGQRTVCFGATVAGRPATLAGADEMLGLFINTLPVVQTPQPHQRVSDWLSQLQGHNLELRDHEHAALADVQRWAGRPGQALFDSIVVFENYPVDERLQETSNNDLQFGQASTRDVTNYAMDLAVNLGQTLTVEFLYLQNRFTEAATAAILGNFERLLGAMLDNPQATLGSLDMLTPAQARLLQRRNELAALPVAAPGLLADDIAAHAGRRPDAIAVICADQQLSYAQLDEQANRLAQYLLAQGAGAETCIGIALERSVHTLVAFLAVMKSGAAYVPLDIDYPQERLAWIVEDSGMHLLLTHSSLSQRFAGVACTLELDRLDLHGQAGGCPQVVVQPDNLAYLIYTSGSTGKPKGVAVSHGQIRMHCRAIAERYEMSEKTRELLFMSFAFDGAQERWLSTLQAGGCLVVRDNHLWTAEQTLQALGAQRIDIACFPPAYLQQLVECAERQHLPAPPVRVYCFGGDAVPQALFEDVKRVLRPQWLVNGYGPTETVVTPMLWKVPASGQCEAVYAPIGERVGQRTLYVLDEDLNPLPDGVAGELYIGGLGVARGYYRRAALTAERFVADPFAAGARLYRSGDRVRRRADGVIDYLGRLDNQVKIRGFRIEPGEVEARLRNQPGVREAVVIARDTQGSKQLLAYVVATAQAAGVEQLREALRSELPDYMVPAHVMLLPALPLTPNGKLDRNALPAPQLASRPRSAPRNALERTLASIWQDVLEVDNVGIDDNFFELGGDSLRVLKMLSRVRACADLDIELKLRDVMAGPTIGELSGYSTLQEQNLDPLLLLNTPVEHGPALFCLHAGFGTVFDYEPLARRLEGRCSVYGLQCRMLLDPGWVDESLQSMAIDYAQYIRQKQPEGPYRLLGWSLGGALASLVTQELESQGQQVTFLGLVDSFIPTSSPAQPDTDWGEDLRSFLGVVLQAAKAELALPAVPAGAEVATLHALIDSVRAGLPSSAFAEVESAELAHTFAVAMHLKALSTRLNQLPLTAAGACCWWAGARAEGVRIDGSVEDLAIAAGHYDILRHPDWLASLGRRLTDDLTVAG</sequence>
<dbReference type="Gene3D" id="3.30.559.10">
    <property type="entry name" value="Chloramphenicol acetyltransferase-like domain"/>
    <property type="match status" value="3"/>
</dbReference>
<dbReference type="InterPro" id="IPR009081">
    <property type="entry name" value="PP-bd_ACP"/>
</dbReference>
<dbReference type="PROSITE" id="PS50075">
    <property type="entry name" value="CARRIER"/>
    <property type="match status" value="2"/>
</dbReference>
<dbReference type="Pfam" id="PF00501">
    <property type="entry name" value="AMP-binding"/>
    <property type="match status" value="2"/>
</dbReference>
<evidence type="ECO:0000256" key="1">
    <source>
        <dbReference type="ARBA" id="ARBA00001957"/>
    </source>
</evidence>
<dbReference type="Pfam" id="PF13193">
    <property type="entry name" value="AMP-binding_C"/>
    <property type="match status" value="2"/>
</dbReference>
<dbReference type="SUPFAM" id="SSF52777">
    <property type="entry name" value="CoA-dependent acyltransferases"/>
    <property type="match status" value="6"/>
</dbReference>
<dbReference type="InterPro" id="IPR006162">
    <property type="entry name" value="Ppantetheine_attach_site"/>
</dbReference>
<dbReference type="Gene3D" id="3.40.50.980">
    <property type="match status" value="4"/>
</dbReference>
<dbReference type="InterPro" id="IPR020845">
    <property type="entry name" value="AMP-binding_CS"/>
</dbReference>
<dbReference type="CDD" id="cd19534">
    <property type="entry name" value="E_NRPS"/>
    <property type="match status" value="1"/>
</dbReference>
<name>A0A9X8HKK5_PSEPU</name>
<dbReference type="InterPro" id="IPR029058">
    <property type="entry name" value="AB_hydrolase_fold"/>
</dbReference>
<feature type="domain" description="Carrier" evidence="5">
    <location>
        <begin position="2523"/>
        <end position="2600"/>
    </location>
</feature>
<dbReference type="Proteomes" id="UP000269115">
    <property type="component" value="Unassembled WGS sequence"/>
</dbReference>
<evidence type="ECO:0000256" key="2">
    <source>
        <dbReference type="ARBA" id="ARBA00006432"/>
    </source>
</evidence>
<dbReference type="Pfam" id="PF00975">
    <property type="entry name" value="Thioesterase"/>
    <property type="match status" value="1"/>
</dbReference>
<keyword evidence="4" id="KW-0597">Phosphoprotein</keyword>
<evidence type="ECO:0000256" key="4">
    <source>
        <dbReference type="ARBA" id="ARBA00022553"/>
    </source>
</evidence>
<dbReference type="InterPro" id="IPR001031">
    <property type="entry name" value="Thioesterase"/>
</dbReference>
<dbReference type="PROSITE" id="PS00012">
    <property type="entry name" value="PHOSPHOPANTETHEINE"/>
    <property type="match status" value="2"/>
</dbReference>
<dbReference type="InterPro" id="IPR010071">
    <property type="entry name" value="AA_adenyl_dom"/>
</dbReference>